<evidence type="ECO:0000256" key="1">
    <source>
        <dbReference type="ARBA" id="ARBA00022729"/>
    </source>
</evidence>
<dbReference type="AlphaFoldDB" id="A0A4P2VTH1"/>
<name>A0A4P2VTH1_FLUSA</name>
<accession>A0A4P2VTH1</accession>
<evidence type="ECO:0000259" key="2">
    <source>
        <dbReference type="Pfam" id="PF00497"/>
    </source>
</evidence>
<gene>
    <name evidence="3" type="ORF">JCM31447_06120</name>
</gene>
<dbReference type="PANTHER" id="PTHR35936:SF25">
    <property type="entry name" value="ABC TRANSPORTER SUBSTRATE-BINDING PROTEIN"/>
    <property type="match status" value="1"/>
</dbReference>
<reference evidence="3 4" key="1">
    <citation type="submission" date="2018-12" db="EMBL/GenBank/DDBJ databases">
        <title>Rubrispira sanarue gen. nov., sp., nov., a member of the order Silvanigrellales, isolated from a brackish lake in Hamamatsu Japan.</title>
        <authorList>
            <person name="Maejima Y."/>
            <person name="Iino T."/>
            <person name="Muraguchi Y."/>
            <person name="Fukuda K."/>
            <person name="Nojiri H."/>
            <person name="Ohkuma M."/>
            <person name="Moriuchi R."/>
            <person name="Dohra H."/>
            <person name="Kimbara K."/>
            <person name="Shintani M."/>
        </authorList>
    </citation>
    <scope>NUCLEOTIDE SEQUENCE [LARGE SCALE GENOMIC DNA]</scope>
    <source>
        <strain evidence="3 4">RF1110005</strain>
    </source>
</reference>
<dbReference type="OrthoDB" id="5297350at2"/>
<evidence type="ECO:0000313" key="3">
    <source>
        <dbReference type="EMBL" id="BBH52172.1"/>
    </source>
</evidence>
<dbReference type="RefSeq" id="WP_130606389.1">
    <property type="nucleotide sequence ID" value="NZ_AP019368.1"/>
</dbReference>
<proteinExistence type="predicted"/>
<dbReference type="EMBL" id="AP019368">
    <property type="protein sequence ID" value="BBH52172.1"/>
    <property type="molecule type" value="Genomic_DNA"/>
</dbReference>
<keyword evidence="4" id="KW-1185">Reference proteome</keyword>
<organism evidence="3 4">
    <name type="scientific">Fluviispira sanaruensis</name>
    <dbReference type="NCBI Taxonomy" id="2493639"/>
    <lineage>
        <taxon>Bacteria</taxon>
        <taxon>Pseudomonadati</taxon>
        <taxon>Bdellovibrionota</taxon>
        <taxon>Oligoflexia</taxon>
        <taxon>Silvanigrellales</taxon>
        <taxon>Silvanigrellaceae</taxon>
        <taxon>Fluviispira</taxon>
    </lineage>
</organism>
<keyword evidence="1" id="KW-0732">Signal</keyword>
<dbReference type="Proteomes" id="UP000291236">
    <property type="component" value="Chromosome"/>
</dbReference>
<feature type="domain" description="Solute-binding protein family 3/N-terminal" evidence="2">
    <location>
        <begin position="25"/>
        <end position="253"/>
    </location>
</feature>
<evidence type="ECO:0000313" key="4">
    <source>
        <dbReference type="Proteomes" id="UP000291236"/>
    </source>
</evidence>
<dbReference type="SUPFAM" id="SSF53850">
    <property type="entry name" value="Periplasmic binding protein-like II"/>
    <property type="match status" value="1"/>
</dbReference>
<dbReference type="Gene3D" id="3.40.190.10">
    <property type="entry name" value="Periplasmic binding protein-like II"/>
    <property type="match status" value="2"/>
</dbReference>
<dbReference type="InterPro" id="IPR001638">
    <property type="entry name" value="Solute-binding_3/MltF_N"/>
</dbReference>
<sequence length="263" mass="30548">MKKIIFYSIFLIFHFNLFADVIKVTAVEYCPYICIPEKNKGLKGLNNDVLIEIYKKFGHKLTFEYMPWQRAVNELERGSYDLTPIIEANQYSKITLSNNVFIKYKISCFTRKNTPWSFNGLKSIGNLRLGVQNGFDYSSINPEFDKYIKNETEKKSGKVSIISGEDATEKIIKMILADRLDFICDNEGVIMHFIKNKKLQKNLKQAGVLNLDINYVGFSMKSKKAGEYKKIFDDNIIEFKKSEIYKNLLTKYGIEDPDIKDKN</sequence>
<dbReference type="Pfam" id="PF00497">
    <property type="entry name" value="SBP_bac_3"/>
    <property type="match status" value="1"/>
</dbReference>
<dbReference type="PANTHER" id="PTHR35936">
    <property type="entry name" value="MEMBRANE-BOUND LYTIC MUREIN TRANSGLYCOSYLASE F"/>
    <property type="match status" value="1"/>
</dbReference>
<protein>
    <recommendedName>
        <fullName evidence="2">Solute-binding protein family 3/N-terminal domain-containing protein</fullName>
    </recommendedName>
</protein>
<dbReference type="KEGG" id="sbf:JCM31447_06120"/>